<gene>
    <name evidence="1" type="ORF">GCM10008959_00800</name>
</gene>
<reference evidence="2" key="1">
    <citation type="journal article" date="2019" name="Int. J. Syst. Evol. Microbiol.">
        <title>The Global Catalogue of Microorganisms (GCM) 10K type strain sequencing project: providing services to taxonomists for standard genome sequencing and annotation.</title>
        <authorList>
            <consortium name="The Broad Institute Genomics Platform"/>
            <consortium name="The Broad Institute Genome Sequencing Center for Infectious Disease"/>
            <person name="Wu L."/>
            <person name="Ma J."/>
        </authorList>
    </citation>
    <scope>NUCLEOTIDE SEQUENCE [LARGE SCALE GENOMIC DNA]</scope>
    <source>
        <strain evidence="2">JCM 31404</strain>
    </source>
</reference>
<protein>
    <submittedName>
        <fullName evidence="1">Uncharacterized protein</fullName>
    </submittedName>
</protein>
<name>A0ABQ2RNV3_9DEIO</name>
<dbReference type="EMBL" id="BMQM01000001">
    <property type="protein sequence ID" value="GGR43779.1"/>
    <property type="molecule type" value="Genomic_DNA"/>
</dbReference>
<evidence type="ECO:0000313" key="2">
    <source>
        <dbReference type="Proteomes" id="UP000634308"/>
    </source>
</evidence>
<comment type="caution">
    <text evidence="1">The sequence shown here is derived from an EMBL/GenBank/DDBJ whole genome shotgun (WGS) entry which is preliminary data.</text>
</comment>
<dbReference type="RefSeq" id="WP_189063007.1">
    <property type="nucleotide sequence ID" value="NZ_BMQM01000001.1"/>
</dbReference>
<evidence type="ECO:0000313" key="1">
    <source>
        <dbReference type="EMBL" id="GGR43779.1"/>
    </source>
</evidence>
<dbReference type="Proteomes" id="UP000634308">
    <property type="component" value="Unassembled WGS sequence"/>
</dbReference>
<keyword evidence="2" id="KW-1185">Reference proteome</keyword>
<accession>A0ABQ2RNV3</accession>
<sequence length="191" mass="20507">MPAPARPTVRRALLLPLLGLLGSALLNVQALDSNYYPRKAGTRWTYSSGETQVMGAPVTYRGVQVVPVSHQYGSTTYTQDLLEFRTDGSVWLRGVNIGGRLSWYAAPLNVYPPGPLSPGMTWKGSNGSVRTVSTVTGVTPLKTAGGTFNALTIQTETTAAGKISVQKTYFVPTVGVVRYETADGSRIDLLR</sequence>
<organism evidence="1 2">
    <name type="scientific">Deinococcus seoulensis</name>
    <dbReference type="NCBI Taxonomy" id="1837379"/>
    <lineage>
        <taxon>Bacteria</taxon>
        <taxon>Thermotogati</taxon>
        <taxon>Deinococcota</taxon>
        <taxon>Deinococci</taxon>
        <taxon>Deinococcales</taxon>
        <taxon>Deinococcaceae</taxon>
        <taxon>Deinococcus</taxon>
    </lineage>
</organism>
<dbReference type="Gene3D" id="2.40.360.20">
    <property type="match status" value="1"/>
</dbReference>
<proteinExistence type="predicted"/>